<proteinExistence type="predicted"/>
<keyword evidence="1" id="KW-0175">Coiled coil</keyword>
<feature type="compositionally biased region" description="Low complexity" evidence="2">
    <location>
        <begin position="373"/>
        <end position="391"/>
    </location>
</feature>
<evidence type="ECO:0000313" key="3">
    <source>
        <dbReference type="EMBL" id="QBQ72229.1"/>
    </source>
</evidence>
<gene>
    <name evidence="3" type="ORF">CPT_Parlo_080</name>
</gene>
<accession>A0A482MG94</accession>
<protein>
    <submittedName>
        <fullName evidence="3">Uncharacterized protein</fullName>
    </submittedName>
</protein>
<keyword evidence="4" id="KW-1185">Reference proteome</keyword>
<name>A0A482MG94_9CAUD</name>
<dbReference type="Proteomes" id="UP000307326">
    <property type="component" value="Segment"/>
</dbReference>
<feature type="coiled-coil region" evidence="1">
    <location>
        <begin position="233"/>
        <end position="279"/>
    </location>
</feature>
<evidence type="ECO:0000313" key="4">
    <source>
        <dbReference type="Proteomes" id="UP000307326"/>
    </source>
</evidence>
<evidence type="ECO:0000256" key="1">
    <source>
        <dbReference type="SAM" id="Coils"/>
    </source>
</evidence>
<sequence>MAGNVGIGIGSFLDGFTRGATAYSNIQDMKSRQKVRDAQLAQLEQDTADKNQYRTIVKDGAQAANTARQADIQSAVAAGATPDQAESQVGSYLDYWKKTTAPQLTQHWMETGQVDKAQNFDKWLQDSNVQAGMKSWANMSRSFAMGDRAGFLKNLNATLTQSGYYDGNVQPLAATEKLNDKGQLVGYTVTFKDKATGKESSQDFDGNDIQRMAVIGLSPQQIYSQGMDELAAARKAQAENAKTQRDQNFKREEWGVKHQQTLEAQNNNSQLKVAEKAEEKRLGLVDPAKDPMAKAKATAEWLRSQGYDDAYIRKAAPALVGIQNQSKPMSSRIEDFIKTRIENDRQFSKLPLAKQIEQAQQYIATVDGASGDNTAPAQTTQQPQNQQQQPQSRGVLLWDNKTGQMITR</sequence>
<reference evidence="4" key="1">
    <citation type="submission" date="2019-03" db="EMBL/GenBank/DDBJ databases">
        <authorList>
            <person name="Bockoven R."/>
            <person name="Gutierrez J."/>
            <person name="Newkirk H."/>
            <person name="Liu M."/>
            <person name="Ramsey J."/>
            <person name="Cahill J."/>
        </authorList>
    </citation>
    <scope>NUCLEOTIDE SEQUENCE [LARGE SCALE GENOMIC DNA]</scope>
</reference>
<dbReference type="EMBL" id="MK618715">
    <property type="protein sequence ID" value="QBQ72229.1"/>
    <property type="molecule type" value="Genomic_DNA"/>
</dbReference>
<feature type="region of interest" description="Disordered" evidence="2">
    <location>
        <begin position="368"/>
        <end position="408"/>
    </location>
</feature>
<evidence type="ECO:0000256" key="2">
    <source>
        <dbReference type="SAM" id="MobiDB-lite"/>
    </source>
</evidence>
<organism evidence="3 4">
    <name type="scientific">Serratia phage Parlo</name>
    <dbReference type="NCBI Taxonomy" id="2557554"/>
    <lineage>
        <taxon>Viruses</taxon>
        <taxon>Duplodnaviria</taxon>
        <taxon>Heunggongvirae</taxon>
        <taxon>Uroviricota</taxon>
        <taxon>Caudoviricetes</taxon>
        <taxon>Parlovirus</taxon>
        <taxon>Parlovirus parlo</taxon>
    </lineage>
</organism>